<feature type="non-terminal residue" evidence="3">
    <location>
        <position position="1"/>
    </location>
</feature>
<comment type="caution">
    <text evidence="3">The sequence shown here is derived from an EMBL/GenBank/DDBJ whole genome shotgun (WGS) entry which is preliminary data.</text>
</comment>
<evidence type="ECO:0000313" key="4">
    <source>
        <dbReference type="Proteomes" id="UP001597296"/>
    </source>
</evidence>
<dbReference type="Pfam" id="PF13424">
    <property type="entry name" value="TPR_12"/>
    <property type="match status" value="3"/>
</dbReference>
<dbReference type="InterPro" id="IPR011990">
    <property type="entry name" value="TPR-like_helical_dom_sf"/>
</dbReference>
<dbReference type="InterPro" id="IPR019734">
    <property type="entry name" value="TPR_rpt"/>
</dbReference>
<evidence type="ECO:0000259" key="2">
    <source>
        <dbReference type="Pfam" id="PF12770"/>
    </source>
</evidence>
<dbReference type="InterPro" id="IPR024983">
    <property type="entry name" value="CHAT_dom"/>
</dbReference>
<proteinExistence type="predicted"/>
<dbReference type="PANTHER" id="PTHR46082:SF6">
    <property type="entry name" value="AAA+ ATPASE DOMAIN-CONTAINING PROTEIN-RELATED"/>
    <property type="match status" value="1"/>
</dbReference>
<protein>
    <submittedName>
        <fullName evidence="3">CHAT domain-containing protein</fullName>
    </submittedName>
</protein>
<feature type="coiled-coil region" evidence="1">
    <location>
        <begin position="779"/>
        <end position="806"/>
    </location>
</feature>
<dbReference type="PANTHER" id="PTHR46082">
    <property type="entry name" value="ATP/GTP-BINDING PROTEIN-RELATED"/>
    <property type="match status" value="1"/>
</dbReference>
<sequence length="1148" mass="119595">AAEAVDPEQRRAAGFWAGSRRQGAEAARAGDAPRALALARQALALARDNLGPDHRATLISLGDLAAAERAAGNVAGADGLYREAIARSGAVLGPGHPDTLALYPPLAALLREQLRLGEAAALLEQGAAAAAQALGPTHPQTLSLAFALAGARLDLGRPALARDGLAPLCEAIAADYGAAHEQYAHCLSLEARTRRQQGAFAAAAALLDRARAIEALALPADAPAALATRLEAGEVARRLAQTDAARALFEGVAKAGQGAAEGLALSARADLAELDAAAGEAGAEAEARAVLAARIARDGADAPDSLAARSTLAQVLRQLGRLTEAEAEFARVWQGYRDRLGEGHPATLVAADNLGELLEQEGLYDRAEPVLRAGLDGARAVFGALHPTTLTALNNLALLHEGQGLFDKAEPLERAAASGFAETLGPAHPDSLAALNNLAYLLMLKGAPAEAAPLFDRVHQGWAQTLGPQARDTLKALNNRGRARLAQGDVAAAEPLLRAALTLRRASLGERHPDTLRSMHDLAAARRAAGKPAEAAALLRQTLAGDEAVLGPLHPYTFETLASLAGAEEALGALEAAHATRRLAFQRRTAFLDRMLPVTGEAAREGYLRLQAPEYSAYVALLTRLDPAEGGRELAEVGLARKGLLLQVASETAQIARLARDPALDRIAAALAAARKDLAARTLAGPAPDQDAAAHAAALAAIAERISALQGELGRASQRLRRTIAPATLDELVAALPDQAALVDYVAYTDPAGGRALAAAVLRKEASGPVFTLVRLGDAAAIDRAVARYRAAIQDEEAELDDQLDAGQAVARLVWTPLAAALGGRGRVYLVPDGQLNLLPFAALVGEDRHYLVERVDLRLLTSSRDLLMRPLPLATGPVVIDAGPDYNAATQPAPEAAAEAAAAGRAARPVEAGLRGAAGLRGLHFDPLPGAAREGAVIERTVEAEGRPTRVRSGAEAEEASLRGLDSPPELLHIATHGFFLKPDDGLRQRLLKAQRSGEFEPPPPGDDPLLRSGLAFAGINANARRLGEIDTDNDGVLTALEVLGLDLSGTRLAILSACETGLGEVHEGEGVYGLRRAFQEAGAQAVVSSLWQVSDAGTQTLMAALYKRLLAGQPPAEALRAAQLEMLRTPEWSAPYVWSAFMMVGG</sequence>
<name>A0ABW5CCH5_9PROT</name>
<feature type="domain" description="CHAT" evidence="2">
    <location>
        <begin position="806"/>
        <end position="1147"/>
    </location>
</feature>
<gene>
    <name evidence="3" type="ORF">ACFSNB_14145</name>
</gene>
<dbReference type="RefSeq" id="WP_377317669.1">
    <property type="nucleotide sequence ID" value="NZ_JBHUIY010000031.1"/>
</dbReference>
<dbReference type="EMBL" id="JBHUIY010000031">
    <property type="protein sequence ID" value="MFD2234950.1"/>
    <property type="molecule type" value="Genomic_DNA"/>
</dbReference>
<dbReference type="Pfam" id="PF13374">
    <property type="entry name" value="TPR_10"/>
    <property type="match status" value="2"/>
</dbReference>
<dbReference type="PROSITE" id="PS00018">
    <property type="entry name" value="EF_HAND_1"/>
    <property type="match status" value="1"/>
</dbReference>
<reference evidence="4" key="1">
    <citation type="journal article" date="2019" name="Int. J. Syst. Evol. Microbiol.">
        <title>The Global Catalogue of Microorganisms (GCM) 10K type strain sequencing project: providing services to taxonomists for standard genome sequencing and annotation.</title>
        <authorList>
            <consortium name="The Broad Institute Genomics Platform"/>
            <consortium name="The Broad Institute Genome Sequencing Center for Infectious Disease"/>
            <person name="Wu L."/>
            <person name="Ma J."/>
        </authorList>
    </citation>
    <scope>NUCLEOTIDE SEQUENCE [LARGE SCALE GENOMIC DNA]</scope>
    <source>
        <strain evidence="4">KCTC 15012</strain>
    </source>
</reference>
<evidence type="ECO:0000313" key="3">
    <source>
        <dbReference type="EMBL" id="MFD2234950.1"/>
    </source>
</evidence>
<organism evidence="3 4">
    <name type="scientific">Phaeospirillum tilakii</name>
    <dbReference type="NCBI Taxonomy" id="741673"/>
    <lineage>
        <taxon>Bacteria</taxon>
        <taxon>Pseudomonadati</taxon>
        <taxon>Pseudomonadota</taxon>
        <taxon>Alphaproteobacteria</taxon>
        <taxon>Rhodospirillales</taxon>
        <taxon>Rhodospirillaceae</taxon>
        <taxon>Phaeospirillum</taxon>
    </lineage>
</organism>
<dbReference type="SMART" id="SM00028">
    <property type="entry name" value="TPR"/>
    <property type="match status" value="3"/>
</dbReference>
<dbReference type="Pfam" id="PF12770">
    <property type="entry name" value="CHAT"/>
    <property type="match status" value="1"/>
</dbReference>
<accession>A0ABW5CCH5</accession>
<dbReference type="Proteomes" id="UP001597296">
    <property type="component" value="Unassembled WGS sequence"/>
</dbReference>
<keyword evidence="1" id="KW-0175">Coiled coil</keyword>
<dbReference type="SUPFAM" id="SSF48452">
    <property type="entry name" value="TPR-like"/>
    <property type="match status" value="4"/>
</dbReference>
<dbReference type="InterPro" id="IPR053137">
    <property type="entry name" value="NLR-like"/>
</dbReference>
<dbReference type="Gene3D" id="1.25.40.10">
    <property type="entry name" value="Tetratricopeptide repeat domain"/>
    <property type="match status" value="3"/>
</dbReference>
<keyword evidence="4" id="KW-1185">Reference proteome</keyword>
<evidence type="ECO:0000256" key="1">
    <source>
        <dbReference type="SAM" id="Coils"/>
    </source>
</evidence>
<dbReference type="InterPro" id="IPR018247">
    <property type="entry name" value="EF_Hand_1_Ca_BS"/>
</dbReference>